<keyword evidence="13 18" id="KW-1133">Transmembrane helix</keyword>
<evidence type="ECO:0000256" key="6">
    <source>
        <dbReference type="ARBA" id="ARBA00022581"/>
    </source>
</evidence>
<evidence type="ECO:0000256" key="17">
    <source>
        <dbReference type="RuleBase" id="RU004216"/>
    </source>
</evidence>
<keyword evidence="12" id="KW-0735">Signal-anchor</keyword>
<evidence type="ECO:0000256" key="8">
    <source>
        <dbReference type="ARBA" id="ARBA00022804"/>
    </source>
</evidence>
<sequence length="609" mass="68871">MSAQRERINAFYKDNPHNKNHRIILDRERLTIERPYILLGVLLVMFLSLIGLLAIAGIRLHRATVGTAEIQSRLNTNIELTESIDHQTKDVLTPLFKIIGDEVGIRIPQKFSDLVKFISDKIKFLNPDREYDFRDLRWCMNPPERVKINFDQFCEYKAAVKSVEHIFESSFNRSERLRLLTLGPGTGCLGRTVTRAQFSELTMTLMDLDLETKHNVSSVFTVVEEGLFGRTYIVWRSDTGKPSTSLDIGQFLRVFEIGLVRDLELGAPIFHMTNYLTVNMSDDYRNCLLAVGELKLTALCTPSETVTLSERGVPKREPLVVVILNLVGPTLGGELYSVLPTSDLMVEKLHLSSHRGIIKDNEANWVVPSTDVRDLQNKGECLVEACKTRPPSFCNGTGIGPWSEGRIPAYGVIRVSLDLASDPGVVITSVFGPLIPHLSGMDLYNNPFSRAAWLAVPPYEQSFLGMINTIGFPDRAEVMPHILTTEIKGPRGRCHVPIELSRRIDDDIKIGSNMVVLPTRDLRYITATYDVSRSEHAIVYYIYDTGRSSSYFYPVRLNFKGNPLSLRIECFPWSHKVWCYHDCLIYNTMTNEEVHTRGLTGIEVTCNPV</sequence>
<evidence type="ECO:0000256" key="5">
    <source>
        <dbReference type="ARBA" id="ARBA00022546"/>
    </source>
</evidence>
<evidence type="ECO:0000256" key="12">
    <source>
        <dbReference type="ARBA" id="ARBA00022968"/>
    </source>
</evidence>
<keyword evidence="6" id="KW-0945">Host-virus interaction</keyword>
<dbReference type="GO" id="GO:0055036">
    <property type="term" value="C:virion membrane"/>
    <property type="evidence" value="ECO:0007669"/>
    <property type="project" value="UniProtKB-SubCell"/>
</dbReference>
<keyword evidence="9" id="KW-0946">Virion</keyword>
<name>A0A076V8D5_9MONO</name>
<dbReference type="SUPFAM" id="SSF50939">
    <property type="entry name" value="Sialidases"/>
    <property type="match status" value="1"/>
</dbReference>
<evidence type="ECO:0000256" key="13">
    <source>
        <dbReference type="ARBA" id="ARBA00022989"/>
    </source>
</evidence>
<evidence type="ECO:0000256" key="4">
    <source>
        <dbReference type="ARBA" id="ARBA00020483"/>
    </source>
</evidence>
<keyword evidence="16" id="KW-1160">Virus entry into host cell</keyword>
<keyword evidence="7 18" id="KW-0812">Transmembrane</keyword>
<accession>A0A076V8D5</accession>
<keyword evidence="10" id="KW-1043">Host membrane</keyword>
<comment type="subcellular location">
    <subcellularLocation>
        <location evidence="2">Host membrane</location>
        <topology evidence="2">Single-pass type II membrane protein</topology>
    </subcellularLocation>
    <subcellularLocation>
        <location evidence="1">Virion membrane</location>
        <topology evidence="1">Single-pass type II membrane protein</topology>
    </subcellularLocation>
</comment>
<dbReference type="GO" id="GO:0046789">
    <property type="term" value="F:host cell surface receptor binding"/>
    <property type="evidence" value="ECO:0007669"/>
    <property type="project" value="InterPro"/>
</dbReference>
<dbReference type="GO" id="GO:0033644">
    <property type="term" value="C:host cell membrane"/>
    <property type="evidence" value="ECO:0007669"/>
    <property type="project" value="UniProtKB-SubCell"/>
</dbReference>
<feature type="transmembrane region" description="Helical" evidence="18">
    <location>
        <begin position="36"/>
        <end position="58"/>
    </location>
</feature>
<organism evidence="19 20">
    <name type="scientific">Morbillivirus caprinae</name>
    <dbReference type="NCBI Taxonomy" id="3052343"/>
    <lineage>
        <taxon>Viruses</taxon>
        <taxon>Riboviria</taxon>
        <taxon>Orthornavirae</taxon>
        <taxon>Negarnaviricota</taxon>
        <taxon>Haploviricotina</taxon>
        <taxon>Monjiviricetes</taxon>
        <taxon>Mononegavirales</taxon>
        <taxon>Paramyxoviridae</taxon>
        <taxon>Orthoparamyxovirinae</taxon>
        <taxon>Morbillivirus</taxon>
    </lineage>
</organism>
<dbReference type="Gene3D" id="2.120.10.10">
    <property type="match status" value="1"/>
</dbReference>
<evidence type="ECO:0000256" key="1">
    <source>
        <dbReference type="ARBA" id="ARBA00004208"/>
    </source>
</evidence>
<dbReference type="GO" id="GO:0019062">
    <property type="term" value="P:virion attachment to host cell"/>
    <property type="evidence" value="ECO:0007669"/>
    <property type="project" value="UniProtKB-KW"/>
</dbReference>
<dbReference type="InterPro" id="IPR000665">
    <property type="entry name" value="Hemagglutn/HN"/>
</dbReference>
<keyword evidence="14 18" id="KW-0472">Membrane</keyword>
<keyword evidence="11 17" id="KW-0261">Viral envelope protein</keyword>
<evidence type="ECO:0000256" key="16">
    <source>
        <dbReference type="ARBA" id="ARBA00023296"/>
    </source>
</evidence>
<proteinExistence type="inferred from homology"/>
<evidence type="ECO:0000256" key="7">
    <source>
        <dbReference type="ARBA" id="ARBA00022692"/>
    </source>
</evidence>
<evidence type="ECO:0000256" key="15">
    <source>
        <dbReference type="ARBA" id="ARBA00023180"/>
    </source>
</evidence>
<dbReference type="GO" id="GO:0046718">
    <property type="term" value="P:symbiont entry into host cell"/>
    <property type="evidence" value="ECO:0007669"/>
    <property type="project" value="UniProtKB-KW"/>
</dbReference>
<evidence type="ECO:0000256" key="14">
    <source>
        <dbReference type="ARBA" id="ARBA00023136"/>
    </source>
</evidence>
<evidence type="ECO:0000256" key="10">
    <source>
        <dbReference type="ARBA" id="ARBA00022870"/>
    </source>
</evidence>
<dbReference type="EMBL" id="KM212177">
    <property type="protein sequence ID" value="AIK19904.1"/>
    <property type="molecule type" value="Viral_cRNA"/>
</dbReference>
<keyword evidence="5 17" id="KW-0348">Hemagglutinin</keyword>
<dbReference type="Pfam" id="PF00423">
    <property type="entry name" value="HN"/>
    <property type="match status" value="1"/>
</dbReference>
<evidence type="ECO:0000256" key="11">
    <source>
        <dbReference type="ARBA" id="ARBA00022879"/>
    </source>
</evidence>
<evidence type="ECO:0000256" key="3">
    <source>
        <dbReference type="ARBA" id="ARBA00006578"/>
    </source>
</evidence>
<comment type="similarity">
    <text evidence="3">Belongs to the paramyxoviruses hemagglutinin-neuraminidase family. Non-sialidase subfamily.</text>
</comment>
<evidence type="ECO:0000313" key="19">
    <source>
        <dbReference type="EMBL" id="AIK19904.1"/>
    </source>
</evidence>
<dbReference type="Proteomes" id="UP000105415">
    <property type="component" value="Genome"/>
</dbReference>
<evidence type="ECO:0000256" key="18">
    <source>
        <dbReference type="SAM" id="Phobius"/>
    </source>
</evidence>
<evidence type="ECO:0000256" key="2">
    <source>
        <dbReference type="ARBA" id="ARBA00004597"/>
    </source>
</evidence>
<dbReference type="InterPro" id="IPR036278">
    <property type="entry name" value="Sialidase_sf"/>
</dbReference>
<gene>
    <name evidence="19" type="primary">H</name>
</gene>
<evidence type="ECO:0000313" key="20">
    <source>
        <dbReference type="Proteomes" id="UP000105415"/>
    </source>
</evidence>
<keyword evidence="15" id="KW-0325">Glycoprotein</keyword>
<protein>
    <recommendedName>
        <fullName evidence="4">Hemagglutinin glycoprotein</fullName>
    </recommendedName>
</protein>
<evidence type="ECO:0000256" key="9">
    <source>
        <dbReference type="ARBA" id="ARBA00022844"/>
    </source>
</evidence>
<dbReference type="GO" id="GO:0019031">
    <property type="term" value="C:viral envelope"/>
    <property type="evidence" value="ECO:0007669"/>
    <property type="project" value="UniProtKB-KW"/>
</dbReference>
<reference evidence="19 20" key="1">
    <citation type="submission" date="2014-07" db="EMBL/GenBank/DDBJ databases">
        <title>Complete Genome Sequence of a Field Strain of Peste des Petits Ruminants Virus Isolated during 2010-2014 Epidemics in Senegal.</title>
        <authorList>
            <person name="Salami H."/>
            <person name="Croville G."/>
            <person name="Kwiatek O."/>
            <person name="Mariette J."/>
            <person name="Klopp C."/>
            <person name="Valiere S."/>
            <person name="Guerin J.-L."/>
            <person name="Lo M."/>
            <person name="Thiongane Y."/>
            <person name="Albina E."/>
            <person name="Libeau G."/>
        </authorList>
    </citation>
    <scope>NUCLEOTIDE SEQUENCE [LARGE SCALE GENOMIC DNA]</scope>
    <source>
        <strain evidence="19">SnDk11I13</strain>
    </source>
</reference>
<keyword evidence="8" id="KW-1161">Viral attachment to host cell</keyword>